<dbReference type="EMBL" id="CM042010">
    <property type="protein sequence ID" value="KAI3781334.1"/>
    <property type="molecule type" value="Genomic_DNA"/>
</dbReference>
<evidence type="ECO:0000313" key="1">
    <source>
        <dbReference type="EMBL" id="KAI3781334.1"/>
    </source>
</evidence>
<evidence type="ECO:0000313" key="2">
    <source>
        <dbReference type="Proteomes" id="UP001055811"/>
    </source>
</evidence>
<accession>A0ACB9GCT7</accession>
<name>A0ACB9GCT7_CICIN</name>
<dbReference type="Proteomes" id="UP001055811">
    <property type="component" value="Linkage Group LG02"/>
</dbReference>
<sequence length="215" mass="23873">MEANHLDSNVHLPPRKRLLACMKHQNRNGNDYSDFNFNSNSNPPSTLSLHLSDDNLSQLEIVKASKSAAEVAAKIAIAARAVAEKKAVMAAMAMAAAKKALELVATLNEQDTSSSTPKKNKRKKHVAVQMLYDDKNPENEKTSDEELARQLHHVINRSPRIPKKLKTLISSENGGINNSEEKIPSGINKKMKQKKLPLSICHDRVGCLEVQHERE</sequence>
<proteinExistence type="predicted"/>
<comment type="caution">
    <text evidence="1">The sequence shown here is derived from an EMBL/GenBank/DDBJ whole genome shotgun (WGS) entry which is preliminary data.</text>
</comment>
<reference evidence="1 2" key="2">
    <citation type="journal article" date="2022" name="Mol. Ecol. Resour.">
        <title>The genomes of chicory, endive, great burdock and yacon provide insights into Asteraceae paleo-polyploidization history and plant inulin production.</title>
        <authorList>
            <person name="Fan W."/>
            <person name="Wang S."/>
            <person name="Wang H."/>
            <person name="Wang A."/>
            <person name="Jiang F."/>
            <person name="Liu H."/>
            <person name="Zhao H."/>
            <person name="Xu D."/>
            <person name="Zhang Y."/>
        </authorList>
    </citation>
    <scope>NUCLEOTIDE SEQUENCE [LARGE SCALE GENOMIC DNA]</scope>
    <source>
        <strain evidence="2">cv. Punajuju</strain>
        <tissue evidence="1">Leaves</tissue>
    </source>
</reference>
<keyword evidence="2" id="KW-1185">Reference proteome</keyword>
<protein>
    <submittedName>
        <fullName evidence="1">Uncharacterized protein</fullName>
    </submittedName>
</protein>
<gene>
    <name evidence="1" type="ORF">L2E82_11346</name>
</gene>
<reference evidence="2" key="1">
    <citation type="journal article" date="2022" name="Mol. Ecol. Resour.">
        <title>The genomes of chicory, endive, great burdock and yacon provide insights into Asteraceae palaeo-polyploidization history and plant inulin production.</title>
        <authorList>
            <person name="Fan W."/>
            <person name="Wang S."/>
            <person name="Wang H."/>
            <person name="Wang A."/>
            <person name="Jiang F."/>
            <person name="Liu H."/>
            <person name="Zhao H."/>
            <person name="Xu D."/>
            <person name="Zhang Y."/>
        </authorList>
    </citation>
    <scope>NUCLEOTIDE SEQUENCE [LARGE SCALE GENOMIC DNA]</scope>
    <source>
        <strain evidence="2">cv. Punajuju</strain>
    </source>
</reference>
<organism evidence="1 2">
    <name type="scientific">Cichorium intybus</name>
    <name type="common">Chicory</name>
    <dbReference type="NCBI Taxonomy" id="13427"/>
    <lineage>
        <taxon>Eukaryota</taxon>
        <taxon>Viridiplantae</taxon>
        <taxon>Streptophyta</taxon>
        <taxon>Embryophyta</taxon>
        <taxon>Tracheophyta</taxon>
        <taxon>Spermatophyta</taxon>
        <taxon>Magnoliopsida</taxon>
        <taxon>eudicotyledons</taxon>
        <taxon>Gunneridae</taxon>
        <taxon>Pentapetalae</taxon>
        <taxon>asterids</taxon>
        <taxon>campanulids</taxon>
        <taxon>Asterales</taxon>
        <taxon>Asteraceae</taxon>
        <taxon>Cichorioideae</taxon>
        <taxon>Cichorieae</taxon>
        <taxon>Cichoriinae</taxon>
        <taxon>Cichorium</taxon>
    </lineage>
</organism>